<keyword evidence="1" id="KW-0167">Capsid protein</keyword>
<keyword evidence="2" id="KW-1185">Reference proteome</keyword>
<comment type="caution">
    <text evidence="1">The sequence shown here is derived from an EMBL/GenBank/DDBJ whole genome shotgun (WGS) entry which is preliminary data.</text>
</comment>
<dbReference type="Proteomes" id="UP001596147">
    <property type="component" value="Unassembled WGS sequence"/>
</dbReference>
<evidence type="ECO:0000313" key="2">
    <source>
        <dbReference type="Proteomes" id="UP001596147"/>
    </source>
</evidence>
<keyword evidence="1" id="KW-0946">Virion</keyword>
<reference evidence="2" key="1">
    <citation type="journal article" date="2019" name="Int. J. Syst. Evol. Microbiol.">
        <title>The Global Catalogue of Microorganisms (GCM) 10K type strain sequencing project: providing services to taxonomists for standard genome sequencing and annotation.</title>
        <authorList>
            <consortium name="The Broad Institute Genomics Platform"/>
            <consortium name="The Broad Institute Genome Sequencing Center for Infectious Disease"/>
            <person name="Wu L."/>
            <person name="Ma J."/>
        </authorList>
    </citation>
    <scope>NUCLEOTIDE SEQUENCE [LARGE SCALE GENOMIC DNA]</scope>
    <source>
        <strain evidence="2">CGMCC 1.12237</strain>
    </source>
</reference>
<evidence type="ECO:0000313" key="1">
    <source>
        <dbReference type="EMBL" id="MFC5463320.1"/>
    </source>
</evidence>
<dbReference type="InterPro" id="IPR020108">
    <property type="entry name" value="Spore_coat_CotD"/>
</dbReference>
<name>A0ABW0LCA3_9BACI</name>
<dbReference type="RefSeq" id="WP_382346650.1">
    <property type="nucleotide sequence ID" value="NZ_JBHSMC010000001.1"/>
</dbReference>
<organism evidence="1 2">
    <name type="scientific">Lederbergia graminis</name>
    <dbReference type="NCBI Taxonomy" id="735518"/>
    <lineage>
        <taxon>Bacteria</taxon>
        <taxon>Bacillati</taxon>
        <taxon>Bacillota</taxon>
        <taxon>Bacilli</taxon>
        <taxon>Bacillales</taxon>
        <taxon>Bacillaceae</taxon>
        <taxon>Lederbergia</taxon>
    </lineage>
</organism>
<accession>A0ABW0LCA3</accession>
<proteinExistence type="predicted"/>
<gene>
    <name evidence="1" type="ORF">ACFPM4_00985</name>
</gene>
<dbReference type="Pfam" id="PF11122">
    <property type="entry name" value="Spore-coat_CotD"/>
    <property type="match status" value="1"/>
</dbReference>
<dbReference type="EMBL" id="JBHSMC010000001">
    <property type="protein sequence ID" value="MFC5463320.1"/>
    <property type="molecule type" value="Genomic_DNA"/>
</dbReference>
<protein>
    <submittedName>
        <fullName evidence="1">CotD family spore coat protein</fullName>
    </submittedName>
</protein>
<sequence length="144" mass="14779">MNKRHCGGPVKNCGTQVLPAVVHPTKCCVKHTQSNIIQPEIHPSHTTNVHHQNIVHQHYFPHTESNVTEVTNQNVVMPGPGPGFGPGMMPGPGFGPGMPGPGMGGPGFGPGMPGPGMGGPGFGPGMQGPGMPGPGFGPRPNFPF</sequence>